<accession>A0AAQ3R9C9</accession>
<dbReference type="EMBL" id="CP138588">
    <property type="protein sequence ID" value="WPH02879.1"/>
    <property type="molecule type" value="Genomic_DNA"/>
</dbReference>
<protein>
    <submittedName>
        <fullName evidence="1">Uncharacterized protein</fullName>
    </submittedName>
</protein>
<name>A0AAQ3R9C9_9PEZI</name>
<reference evidence="1 2" key="1">
    <citation type="submission" date="2023-11" db="EMBL/GenBank/DDBJ databases">
        <title>An acidophilic fungus is an integral part of prey digestion in a carnivorous sundew plant.</title>
        <authorList>
            <person name="Tsai I.J."/>
        </authorList>
    </citation>
    <scope>NUCLEOTIDE SEQUENCE [LARGE SCALE GENOMIC DNA]</scope>
    <source>
        <strain evidence="1">169a</strain>
    </source>
</reference>
<keyword evidence="2" id="KW-1185">Reference proteome</keyword>
<dbReference type="InterPro" id="IPR038883">
    <property type="entry name" value="AN11006-like"/>
</dbReference>
<dbReference type="Proteomes" id="UP001303373">
    <property type="component" value="Chromosome 9"/>
</dbReference>
<proteinExistence type="predicted"/>
<sequence length="252" mass="28304">MTLAPSASPRSSFAIDTAISTPVSSFTASQSVPTTPSRGFRFFDLPAELRNQIYDYSGFEDARRELDFVSSSSPSGQDVPGLLRTNKQLAQEAGAHYYSMGHFDIATTMRDPKPFHDWLDAIGPINRHRLASNANVTIRLVHYSERFDHNWNMGVFWSVITGAYHWPEQSSLPVGSRCPFSRWTFTCEGHTPVSEHRYQRPTWANPAELSTFTEDDTVGLLWGDSRQVHLPALAKFMVDVRTTIMSAPVEVC</sequence>
<evidence type="ECO:0000313" key="1">
    <source>
        <dbReference type="EMBL" id="WPH02879.1"/>
    </source>
</evidence>
<organism evidence="1 2">
    <name type="scientific">Acrodontium crateriforme</name>
    <dbReference type="NCBI Taxonomy" id="150365"/>
    <lineage>
        <taxon>Eukaryota</taxon>
        <taxon>Fungi</taxon>
        <taxon>Dikarya</taxon>
        <taxon>Ascomycota</taxon>
        <taxon>Pezizomycotina</taxon>
        <taxon>Dothideomycetes</taxon>
        <taxon>Dothideomycetidae</taxon>
        <taxon>Mycosphaerellales</taxon>
        <taxon>Teratosphaeriaceae</taxon>
        <taxon>Acrodontium</taxon>
    </lineage>
</organism>
<dbReference type="PANTHER" id="PTHR42085">
    <property type="entry name" value="F-BOX DOMAIN-CONTAINING PROTEIN"/>
    <property type="match status" value="1"/>
</dbReference>
<dbReference type="PANTHER" id="PTHR42085:SF1">
    <property type="entry name" value="F-BOX DOMAIN-CONTAINING PROTEIN"/>
    <property type="match status" value="1"/>
</dbReference>
<evidence type="ECO:0000313" key="2">
    <source>
        <dbReference type="Proteomes" id="UP001303373"/>
    </source>
</evidence>
<gene>
    <name evidence="1" type="ORF">R9X50_00574700</name>
</gene>
<dbReference type="AlphaFoldDB" id="A0AAQ3R9C9"/>